<feature type="repeat" description="ANK" evidence="3">
    <location>
        <begin position="1022"/>
        <end position="1054"/>
    </location>
</feature>
<dbReference type="Pfam" id="PF12796">
    <property type="entry name" value="Ank_2"/>
    <property type="match status" value="4"/>
</dbReference>
<evidence type="ECO:0000256" key="2">
    <source>
        <dbReference type="ARBA" id="ARBA00023043"/>
    </source>
</evidence>
<dbReference type="SUPFAM" id="SSF52540">
    <property type="entry name" value="P-loop containing nucleoside triphosphate hydrolases"/>
    <property type="match status" value="1"/>
</dbReference>
<dbReference type="EMBL" id="LFRF01000032">
    <property type="protein sequence ID" value="KND87822.1"/>
    <property type="molecule type" value="Genomic_DNA"/>
</dbReference>
<evidence type="ECO:0000313" key="6">
    <source>
        <dbReference type="EMBL" id="KND87822.1"/>
    </source>
</evidence>
<accession>A0A0L0N152</accession>
<dbReference type="PANTHER" id="PTHR24189:SF50">
    <property type="entry name" value="ANKYRIN REPEAT AND SOCS BOX PROTEIN 2"/>
    <property type="match status" value="1"/>
</dbReference>
<feature type="repeat" description="ANK" evidence="3">
    <location>
        <begin position="956"/>
        <end position="988"/>
    </location>
</feature>
<dbReference type="Pfam" id="PF24883">
    <property type="entry name" value="NPHP3_N"/>
    <property type="match status" value="1"/>
</dbReference>
<keyword evidence="2 3" id="KW-0040">ANK repeat</keyword>
<dbReference type="PROSITE" id="PS50297">
    <property type="entry name" value="ANK_REP_REGION"/>
    <property type="match status" value="11"/>
</dbReference>
<dbReference type="SMART" id="SM00248">
    <property type="entry name" value="ANK"/>
    <property type="match status" value="14"/>
</dbReference>
<name>A0A0L0N152_TOLOC</name>
<organism evidence="6 7">
    <name type="scientific">Tolypocladium ophioglossoides (strain CBS 100239)</name>
    <name type="common">Snaketongue truffleclub</name>
    <name type="synonym">Elaphocordyceps ophioglossoides</name>
    <dbReference type="NCBI Taxonomy" id="1163406"/>
    <lineage>
        <taxon>Eukaryota</taxon>
        <taxon>Fungi</taxon>
        <taxon>Dikarya</taxon>
        <taxon>Ascomycota</taxon>
        <taxon>Pezizomycotina</taxon>
        <taxon>Sordariomycetes</taxon>
        <taxon>Hypocreomycetidae</taxon>
        <taxon>Hypocreales</taxon>
        <taxon>Ophiocordycipitaceae</taxon>
        <taxon>Tolypocladium</taxon>
    </lineage>
</organism>
<dbReference type="Gene3D" id="3.40.50.300">
    <property type="entry name" value="P-loop containing nucleotide triphosphate hydrolases"/>
    <property type="match status" value="1"/>
</dbReference>
<feature type="region of interest" description="Disordered" evidence="4">
    <location>
        <begin position="547"/>
        <end position="570"/>
    </location>
</feature>
<feature type="repeat" description="ANK" evidence="3">
    <location>
        <begin position="989"/>
        <end position="1021"/>
    </location>
</feature>
<feature type="repeat" description="ANK" evidence="3">
    <location>
        <begin position="858"/>
        <end position="890"/>
    </location>
</feature>
<sequence length="1255" mass="139836">MDGRAKKPRLSMQRPALASEHQGKEREHVSTLRLDGLGDVPYHLNGLANESVFYGQGIQNAVTGDVNVHGNVYIGFEKADLPATDPLDNGNGIIERRELLDLLYFEHIDERLCTLKKAYDKTCQWFLHKEQYKNWRSAENLHDHHGFLWIKGKPGAGKSILMKFLDSKAKEAAKANLNALVVAFFFNARGDHLEKSTTGLYRSLLWQLFEKAEDLQKVLDNLDSSARRIIRKKGWELEILKETLAKVVENLGCRTLQFFIDALDECDDDDVTDMVSFFEEIGEKAVEVNVRVHICFSSRHYPTISIRWGLEIVLENEEEHGDDIARYVKSKVKLDSSRRADSLRSQILEKSAGVFLWVALVIPMLNAACAQGRVDEFQKCLDEIPRGLDDLFEMILTRDRENMEELRLYVQWILFAMRPLTLEEYFFAIRSPKTPETTRCWISGDLSAEDMGQFVHSSSKGLAEVTRTRSEDKMPVVLFIHESVRDFFLVKDGKRRLWPDFDGPFVAYSHEVLKDRCLAEINGIIGNSTLANLLHTTQALPKASSQIKVDLSKHAPPNESLPEASPKQAPELRQSAEKVFPFLEYAVRNILKHANAAEGGAVSQMNFVQSFQLADWIKLDNLFERHKIRQHRNASLLYILAEHNLANLIRCHPSKLSCFEVEGERYGTPIFAALATDSGEAIRALLKAQVDINPAMSPLRDLCEQYCEDGNKRTDFGRSFTFSRRRGILSHLTEQGDEIITLAFLLASNRLDTNSRDSTGRTPLSWAAGRGHEVVVKLLLGKEANIESTDKGSRTPLSWATEKGHEAVVKLLLEKGADANSKDKGSQTPLLWAASKGNDTIVKLLLEKGADADSKYSDGRTPLSWATAEGHEAVVKLLLEKGADVNSKDGDCRTPLLWAAKEGIYGAVKILLEKGTDANSNDSDGRTPLSWAAEGQEAVVKLLLEKGADANSRDIGSRTPLLWAAAKGNEAIVQLLLEKGADANSKYSDGRTPLSWAAKEGNGATVKLLLEKGANANSKDGDGRTPLLWAAKEGNDAALKLLLEKGADANSKDNDGRTPLLWATRNLHEAVVKLLLAIDGVDADSQDNNGRSALFWAAANIELFEKMNQTRIGQLSAECHPYQMELMLLERRNKVRSVTARPGMPRNSNTAVIKLLLGRVNVELSDKDGRTPLSWAVEEGNDAVIKLLLEKGANAESSDTEGRTPLSLAADQGHEDVIKLLQSYYTPLTLAPPPAPYRLLRQMQPRLSQQQRNRL</sequence>
<dbReference type="InterPro" id="IPR056884">
    <property type="entry name" value="NPHP3-like_N"/>
</dbReference>
<dbReference type="PROSITE" id="PS50088">
    <property type="entry name" value="ANK_REPEAT"/>
    <property type="match status" value="11"/>
</dbReference>
<dbReference type="OrthoDB" id="20872at2759"/>
<evidence type="ECO:0000313" key="7">
    <source>
        <dbReference type="Proteomes" id="UP000036947"/>
    </source>
</evidence>
<evidence type="ECO:0000256" key="1">
    <source>
        <dbReference type="ARBA" id="ARBA00022737"/>
    </source>
</evidence>
<dbReference type="PRINTS" id="PR01415">
    <property type="entry name" value="ANKYRIN"/>
</dbReference>
<evidence type="ECO:0000256" key="3">
    <source>
        <dbReference type="PROSITE-ProRule" id="PRU00023"/>
    </source>
</evidence>
<dbReference type="AlphaFoldDB" id="A0A0L0N152"/>
<dbReference type="SUPFAM" id="SSF48403">
    <property type="entry name" value="Ankyrin repeat"/>
    <property type="match status" value="2"/>
</dbReference>
<dbReference type="InterPro" id="IPR027417">
    <property type="entry name" value="P-loop_NTPase"/>
</dbReference>
<protein>
    <submittedName>
        <fullName evidence="6">Ankyrin repeat domain-containing protein 50</fullName>
    </submittedName>
</protein>
<feature type="repeat" description="ANK" evidence="3">
    <location>
        <begin position="759"/>
        <end position="791"/>
    </location>
</feature>
<dbReference type="InterPro" id="IPR036770">
    <property type="entry name" value="Ankyrin_rpt-contain_sf"/>
</dbReference>
<feature type="repeat" description="ANK" evidence="3">
    <location>
        <begin position="891"/>
        <end position="923"/>
    </location>
</feature>
<dbReference type="Proteomes" id="UP000036947">
    <property type="component" value="Unassembled WGS sequence"/>
</dbReference>
<feature type="domain" description="Nephrocystin 3-like N-terminal" evidence="5">
    <location>
        <begin position="122"/>
        <end position="299"/>
    </location>
</feature>
<keyword evidence="1" id="KW-0677">Repeat</keyword>
<dbReference type="InterPro" id="IPR050745">
    <property type="entry name" value="Multifunctional_regulatory"/>
</dbReference>
<dbReference type="Gene3D" id="1.25.40.20">
    <property type="entry name" value="Ankyrin repeat-containing domain"/>
    <property type="match status" value="5"/>
</dbReference>
<gene>
    <name evidence="6" type="ORF">TOPH_07530</name>
</gene>
<feature type="repeat" description="ANK" evidence="3">
    <location>
        <begin position="1201"/>
        <end position="1221"/>
    </location>
</feature>
<dbReference type="PANTHER" id="PTHR24189">
    <property type="entry name" value="MYOTROPHIN"/>
    <property type="match status" value="1"/>
</dbReference>
<dbReference type="Pfam" id="PF00023">
    <property type="entry name" value="Ank"/>
    <property type="match status" value="2"/>
</dbReference>
<proteinExistence type="predicted"/>
<feature type="repeat" description="ANK" evidence="3">
    <location>
        <begin position="1168"/>
        <end position="1200"/>
    </location>
</feature>
<feature type="repeat" description="ANK" evidence="3">
    <location>
        <begin position="924"/>
        <end position="955"/>
    </location>
</feature>
<feature type="repeat" description="ANK" evidence="3">
    <location>
        <begin position="825"/>
        <end position="857"/>
    </location>
</feature>
<evidence type="ECO:0000259" key="5">
    <source>
        <dbReference type="Pfam" id="PF24883"/>
    </source>
</evidence>
<feature type="region of interest" description="Disordered" evidence="4">
    <location>
        <begin position="1"/>
        <end position="29"/>
    </location>
</feature>
<feature type="repeat" description="ANK" evidence="3">
    <location>
        <begin position="792"/>
        <end position="824"/>
    </location>
</feature>
<reference evidence="6 7" key="1">
    <citation type="journal article" date="2015" name="BMC Genomics">
        <title>The genome of the truffle-parasite Tolypocladium ophioglossoides and the evolution of antifungal peptaibiotics.</title>
        <authorList>
            <person name="Quandt C.A."/>
            <person name="Bushley K.E."/>
            <person name="Spatafora J.W."/>
        </authorList>
    </citation>
    <scope>NUCLEOTIDE SEQUENCE [LARGE SCALE GENOMIC DNA]</scope>
    <source>
        <strain evidence="6 7">CBS 100239</strain>
    </source>
</reference>
<dbReference type="STRING" id="1163406.A0A0L0N152"/>
<keyword evidence="7" id="KW-1185">Reference proteome</keyword>
<evidence type="ECO:0000256" key="4">
    <source>
        <dbReference type="SAM" id="MobiDB-lite"/>
    </source>
</evidence>
<comment type="caution">
    <text evidence="6">The sequence shown here is derived from an EMBL/GenBank/DDBJ whole genome shotgun (WGS) entry which is preliminary data.</text>
</comment>
<dbReference type="InterPro" id="IPR002110">
    <property type="entry name" value="Ankyrin_rpt"/>
</dbReference>